<gene>
    <name evidence="1" type="ORF">AVEN_91693_1</name>
</gene>
<sequence>IASIILELDILSKIKKQLNWHFAYSSGEDWYKTKLDFQGGNNFYNILKKKTSPCFALESKHWCSQLDKSFGHELGGNCSLFGTP</sequence>
<keyword evidence="2" id="KW-1185">Reference proteome</keyword>
<evidence type="ECO:0000313" key="2">
    <source>
        <dbReference type="Proteomes" id="UP000499080"/>
    </source>
</evidence>
<protein>
    <submittedName>
        <fullName evidence="1">Uncharacterized protein</fullName>
    </submittedName>
</protein>
<proteinExistence type="predicted"/>
<feature type="non-terminal residue" evidence="1">
    <location>
        <position position="1"/>
    </location>
</feature>
<reference evidence="1 2" key="1">
    <citation type="journal article" date="2019" name="Sci. Rep.">
        <title>Orb-weaving spider Araneus ventricosus genome elucidates the spidroin gene catalogue.</title>
        <authorList>
            <person name="Kono N."/>
            <person name="Nakamura H."/>
            <person name="Ohtoshi R."/>
            <person name="Moran D.A.P."/>
            <person name="Shinohara A."/>
            <person name="Yoshida Y."/>
            <person name="Fujiwara M."/>
            <person name="Mori M."/>
            <person name="Tomita M."/>
            <person name="Arakawa K."/>
        </authorList>
    </citation>
    <scope>NUCLEOTIDE SEQUENCE [LARGE SCALE GENOMIC DNA]</scope>
</reference>
<dbReference type="EMBL" id="BGPR01001938">
    <property type="protein sequence ID" value="GBM64619.1"/>
    <property type="molecule type" value="Genomic_DNA"/>
</dbReference>
<dbReference type="Proteomes" id="UP000499080">
    <property type="component" value="Unassembled WGS sequence"/>
</dbReference>
<dbReference type="AlphaFoldDB" id="A0A4Y2HH69"/>
<evidence type="ECO:0000313" key="1">
    <source>
        <dbReference type="EMBL" id="GBM64619.1"/>
    </source>
</evidence>
<name>A0A4Y2HH69_ARAVE</name>
<comment type="caution">
    <text evidence="1">The sequence shown here is derived from an EMBL/GenBank/DDBJ whole genome shotgun (WGS) entry which is preliminary data.</text>
</comment>
<accession>A0A4Y2HH69</accession>
<organism evidence="1 2">
    <name type="scientific">Araneus ventricosus</name>
    <name type="common">Orbweaver spider</name>
    <name type="synonym">Epeira ventricosa</name>
    <dbReference type="NCBI Taxonomy" id="182803"/>
    <lineage>
        <taxon>Eukaryota</taxon>
        <taxon>Metazoa</taxon>
        <taxon>Ecdysozoa</taxon>
        <taxon>Arthropoda</taxon>
        <taxon>Chelicerata</taxon>
        <taxon>Arachnida</taxon>
        <taxon>Araneae</taxon>
        <taxon>Araneomorphae</taxon>
        <taxon>Entelegynae</taxon>
        <taxon>Araneoidea</taxon>
        <taxon>Araneidae</taxon>
        <taxon>Araneus</taxon>
    </lineage>
</organism>